<keyword evidence="2" id="KW-1185">Reference proteome</keyword>
<sequence>MKASCLSVCLSVYRYVSPCDRLIVTPSPPPSLALEWLGVRNLIGQSRLGLCDWPGQNELTVELTPEEGLAATNRRVCILVCSTASS</sequence>
<evidence type="ECO:0000313" key="2">
    <source>
        <dbReference type="Proteomes" id="UP000784294"/>
    </source>
</evidence>
<name>A0A3S5C4K3_9PLAT</name>
<comment type="caution">
    <text evidence="1">The sequence shown here is derived from an EMBL/GenBank/DDBJ whole genome shotgun (WGS) entry which is preliminary data.</text>
</comment>
<reference evidence="1" key="1">
    <citation type="submission" date="2018-11" db="EMBL/GenBank/DDBJ databases">
        <authorList>
            <consortium name="Pathogen Informatics"/>
        </authorList>
    </citation>
    <scope>NUCLEOTIDE SEQUENCE</scope>
</reference>
<dbReference type="EMBL" id="CAAALY010248738">
    <property type="protein sequence ID" value="VEL34947.1"/>
    <property type="molecule type" value="Genomic_DNA"/>
</dbReference>
<dbReference type="Proteomes" id="UP000784294">
    <property type="component" value="Unassembled WGS sequence"/>
</dbReference>
<dbReference type="AlphaFoldDB" id="A0A3S5C4K3"/>
<evidence type="ECO:0000313" key="1">
    <source>
        <dbReference type="EMBL" id="VEL34947.1"/>
    </source>
</evidence>
<gene>
    <name evidence="1" type="ORF">PXEA_LOCUS28387</name>
</gene>
<protein>
    <submittedName>
        <fullName evidence="1">Uncharacterized protein</fullName>
    </submittedName>
</protein>
<proteinExistence type="predicted"/>
<organism evidence="1 2">
    <name type="scientific">Protopolystoma xenopodis</name>
    <dbReference type="NCBI Taxonomy" id="117903"/>
    <lineage>
        <taxon>Eukaryota</taxon>
        <taxon>Metazoa</taxon>
        <taxon>Spiralia</taxon>
        <taxon>Lophotrochozoa</taxon>
        <taxon>Platyhelminthes</taxon>
        <taxon>Monogenea</taxon>
        <taxon>Polyopisthocotylea</taxon>
        <taxon>Polystomatidea</taxon>
        <taxon>Polystomatidae</taxon>
        <taxon>Protopolystoma</taxon>
    </lineage>
</organism>
<accession>A0A3S5C4K3</accession>